<evidence type="ECO:0000259" key="10">
    <source>
        <dbReference type="PROSITE" id="PS50928"/>
    </source>
</evidence>
<feature type="domain" description="ABC transmembrane type-1" evidence="10">
    <location>
        <begin position="83"/>
        <end position="277"/>
    </location>
</feature>
<dbReference type="SUPFAM" id="SSF161098">
    <property type="entry name" value="MetI-like"/>
    <property type="match status" value="1"/>
</dbReference>
<evidence type="ECO:0000256" key="9">
    <source>
        <dbReference type="SAM" id="MobiDB-lite"/>
    </source>
</evidence>
<protein>
    <submittedName>
        <fullName evidence="11">Amino acid ABC transporter permease</fullName>
    </submittedName>
</protein>
<evidence type="ECO:0000256" key="5">
    <source>
        <dbReference type="ARBA" id="ARBA00022970"/>
    </source>
</evidence>
<evidence type="ECO:0000256" key="4">
    <source>
        <dbReference type="ARBA" id="ARBA00022692"/>
    </source>
</evidence>
<organism evidence="11 12">
    <name type="scientific">Cellulomonas denverensis</name>
    <dbReference type="NCBI Taxonomy" id="264297"/>
    <lineage>
        <taxon>Bacteria</taxon>
        <taxon>Bacillati</taxon>
        <taxon>Actinomycetota</taxon>
        <taxon>Actinomycetes</taxon>
        <taxon>Micrococcales</taxon>
        <taxon>Cellulomonadaceae</taxon>
        <taxon>Cellulomonas</taxon>
    </lineage>
</organism>
<dbReference type="GO" id="GO:0043190">
    <property type="term" value="C:ATP-binding cassette (ABC) transporter complex"/>
    <property type="evidence" value="ECO:0007669"/>
    <property type="project" value="InterPro"/>
</dbReference>
<evidence type="ECO:0000313" key="11">
    <source>
        <dbReference type="EMBL" id="NKY22760.1"/>
    </source>
</evidence>
<accession>A0A7X6KVV2</accession>
<keyword evidence="2 8" id="KW-0813">Transport</keyword>
<dbReference type="EMBL" id="JAAXOX010000003">
    <property type="protein sequence ID" value="NKY22760.1"/>
    <property type="molecule type" value="Genomic_DNA"/>
</dbReference>
<keyword evidence="5" id="KW-0029">Amino-acid transport</keyword>
<evidence type="ECO:0000256" key="6">
    <source>
        <dbReference type="ARBA" id="ARBA00022989"/>
    </source>
</evidence>
<dbReference type="InterPro" id="IPR010065">
    <property type="entry name" value="AA_ABC_transptr_permease_3TM"/>
</dbReference>
<evidence type="ECO:0000256" key="7">
    <source>
        <dbReference type="ARBA" id="ARBA00023136"/>
    </source>
</evidence>
<dbReference type="PANTHER" id="PTHR30614">
    <property type="entry name" value="MEMBRANE COMPONENT OF AMINO ACID ABC TRANSPORTER"/>
    <property type="match status" value="1"/>
</dbReference>
<evidence type="ECO:0000256" key="2">
    <source>
        <dbReference type="ARBA" id="ARBA00022448"/>
    </source>
</evidence>
<sequence length="288" mass="30953">MSATTGPAPDPTGRPARSLELGGAGGRRLSPRRRAQRARIVQYAVLVIVVAVLAFLIDWSRIGENFFNAEAVEQIAPLIPRAFLNTLIYTLCGFAVGLSLGTLLALMKLSSVRLYRWIATVYIEFFRGIPALLVVISFGYAVPIALGVSIGSVTTKAALALGMVSAAYIAETLRAGLQAVPKGQVEAARSLGMSHGRTLVQVVIPQAFRIVLPPMTNEFILLTKDTSLVFLLGLATSQYDLTKIGRDALNNATGGLTPLFLIGACYLLITLPLGQLARYLERRGVRSR</sequence>
<comment type="caution">
    <text evidence="11">The sequence shown here is derived from an EMBL/GenBank/DDBJ whole genome shotgun (WGS) entry which is preliminary data.</text>
</comment>
<dbReference type="GO" id="GO:0022857">
    <property type="term" value="F:transmembrane transporter activity"/>
    <property type="evidence" value="ECO:0007669"/>
    <property type="project" value="InterPro"/>
</dbReference>
<comment type="similarity">
    <text evidence="8">Belongs to the binding-protein-dependent transport system permease family.</text>
</comment>
<dbReference type="Gene3D" id="1.10.3720.10">
    <property type="entry name" value="MetI-like"/>
    <property type="match status" value="1"/>
</dbReference>
<evidence type="ECO:0000256" key="3">
    <source>
        <dbReference type="ARBA" id="ARBA00022475"/>
    </source>
</evidence>
<dbReference type="CDD" id="cd06261">
    <property type="entry name" value="TM_PBP2"/>
    <property type="match status" value="1"/>
</dbReference>
<dbReference type="PANTHER" id="PTHR30614:SF0">
    <property type="entry name" value="L-CYSTINE TRANSPORT SYSTEM PERMEASE PROTEIN TCYL"/>
    <property type="match status" value="1"/>
</dbReference>
<evidence type="ECO:0000313" key="12">
    <source>
        <dbReference type="Proteomes" id="UP000581206"/>
    </source>
</evidence>
<dbReference type="Proteomes" id="UP000581206">
    <property type="component" value="Unassembled WGS sequence"/>
</dbReference>
<feature type="transmembrane region" description="Helical" evidence="8">
    <location>
        <begin position="87"/>
        <end position="107"/>
    </location>
</feature>
<proteinExistence type="inferred from homology"/>
<keyword evidence="7 8" id="KW-0472">Membrane</keyword>
<dbReference type="AlphaFoldDB" id="A0A7X6KVV2"/>
<dbReference type="RefSeq" id="WP_168629864.1">
    <property type="nucleotide sequence ID" value="NZ_BONL01000016.1"/>
</dbReference>
<feature type="transmembrane region" description="Helical" evidence="8">
    <location>
        <begin position="40"/>
        <end position="57"/>
    </location>
</feature>
<gene>
    <name evidence="11" type="ORF">HGA03_08805</name>
</gene>
<dbReference type="InterPro" id="IPR043429">
    <property type="entry name" value="ArtM/GltK/GlnP/TcyL/YhdX-like"/>
</dbReference>
<name>A0A7X6KVV2_9CELL</name>
<keyword evidence="6 8" id="KW-1133">Transmembrane helix</keyword>
<keyword evidence="12" id="KW-1185">Reference proteome</keyword>
<dbReference type="InterPro" id="IPR035906">
    <property type="entry name" value="MetI-like_sf"/>
</dbReference>
<reference evidence="11 12" key="1">
    <citation type="submission" date="2020-04" db="EMBL/GenBank/DDBJ databases">
        <title>MicrobeNet Type strains.</title>
        <authorList>
            <person name="Nicholson A.C."/>
        </authorList>
    </citation>
    <scope>NUCLEOTIDE SEQUENCE [LARGE SCALE GENOMIC DNA]</scope>
    <source>
        <strain evidence="11 12">ATCC BAA-788</strain>
    </source>
</reference>
<dbReference type="GO" id="GO:0006865">
    <property type="term" value="P:amino acid transport"/>
    <property type="evidence" value="ECO:0007669"/>
    <property type="project" value="UniProtKB-KW"/>
</dbReference>
<comment type="subcellular location">
    <subcellularLocation>
        <location evidence="1 8">Cell membrane</location>
        <topology evidence="1 8">Multi-pass membrane protein</topology>
    </subcellularLocation>
</comment>
<dbReference type="Pfam" id="PF00528">
    <property type="entry name" value="BPD_transp_1"/>
    <property type="match status" value="1"/>
</dbReference>
<feature type="transmembrane region" description="Helical" evidence="8">
    <location>
        <begin position="114"/>
        <end position="138"/>
    </location>
</feature>
<keyword evidence="3" id="KW-1003">Cell membrane</keyword>
<evidence type="ECO:0000256" key="8">
    <source>
        <dbReference type="RuleBase" id="RU363032"/>
    </source>
</evidence>
<keyword evidence="4 8" id="KW-0812">Transmembrane</keyword>
<dbReference type="InterPro" id="IPR000515">
    <property type="entry name" value="MetI-like"/>
</dbReference>
<feature type="region of interest" description="Disordered" evidence="9">
    <location>
        <begin position="1"/>
        <end position="28"/>
    </location>
</feature>
<evidence type="ECO:0000256" key="1">
    <source>
        <dbReference type="ARBA" id="ARBA00004651"/>
    </source>
</evidence>
<feature type="transmembrane region" description="Helical" evidence="8">
    <location>
        <begin position="259"/>
        <end position="280"/>
    </location>
</feature>
<dbReference type="NCBIfam" id="TIGR01726">
    <property type="entry name" value="HEQRo_perm_3TM"/>
    <property type="match status" value="1"/>
</dbReference>
<dbReference type="PROSITE" id="PS50928">
    <property type="entry name" value="ABC_TM1"/>
    <property type="match status" value="1"/>
</dbReference>